<evidence type="ECO:0000313" key="10">
    <source>
        <dbReference type="EMBL" id="GAM34267.1"/>
    </source>
</evidence>
<feature type="compositionally biased region" description="Basic and acidic residues" evidence="7">
    <location>
        <begin position="858"/>
        <end position="873"/>
    </location>
</feature>
<dbReference type="InterPro" id="IPR016039">
    <property type="entry name" value="Thiolase-like"/>
</dbReference>
<keyword evidence="5" id="KW-0446">Lipid-binding</keyword>
<reference evidence="11" key="1">
    <citation type="journal article" date="2015" name="Genome Announc.">
        <title>Draft genome sequence of Talaromyces cellulolyticus strain Y-94, a source of lignocellulosic biomass-degrading enzymes.</title>
        <authorList>
            <person name="Fujii T."/>
            <person name="Koike H."/>
            <person name="Sawayama S."/>
            <person name="Yano S."/>
            <person name="Inoue H."/>
        </authorList>
    </citation>
    <scope>NUCLEOTIDE SEQUENCE [LARGE SCALE GENOMIC DNA]</scope>
    <source>
        <strain evidence="11">Y-94</strain>
    </source>
</reference>
<keyword evidence="2" id="KW-0813">Transport</keyword>
<keyword evidence="3" id="KW-0808">Transferase</keyword>
<dbReference type="PROSITE" id="PS00737">
    <property type="entry name" value="THIOLASE_2"/>
    <property type="match status" value="1"/>
</dbReference>
<dbReference type="CDD" id="cd00829">
    <property type="entry name" value="SCP-x_thiolase"/>
    <property type="match status" value="1"/>
</dbReference>
<dbReference type="EMBL" id="DF933811">
    <property type="protein sequence ID" value="GAM34267.1"/>
    <property type="molecule type" value="Genomic_DNA"/>
</dbReference>
<protein>
    <recommendedName>
        <fullName evidence="1">propanoyl-CoA C-acyltransferase</fullName>
        <ecNumber evidence="1">2.3.1.176</ecNumber>
    </recommendedName>
    <alternativeName>
        <fullName evidence="6">Propanoyl-CoA C-acyltransferase</fullName>
    </alternativeName>
</protein>
<gene>
    <name evidence="10" type="ORF">TCE0_015f01737</name>
</gene>
<dbReference type="EC" id="2.3.1.176" evidence="1"/>
<keyword evidence="4" id="KW-0445">Lipid transport</keyword>
<evidence type="ECO:0000256" key="6">
    <source>
        <dbReference type="ARBA" id="ARBA00032316"/>
    </source>
</evidence>
<feature type="compositionally biased region" description="Polar residues" evidence="7">
    <location>
        <begin position="846"/>
        <end position="857"/>
    </location>
</feature>
<dbReference type="PANTHER" id="PTHR42870">
    <property type="entry name" value="ACETYL-COA C-ACETYLTRANSFERASE"/>
    <property type="match status" value="1"/>
</dbReference>
<evidence type="ECO:0000313" key="11">
    <source>
        <dbReference type="Proteomes" id="UP000053095"/>
    </source>
</evidence>
<sequence length="1049" mass="115574">MTRSPVYVAGVGMTPFQSPKKSAASAANPAGDYFDLAVSACVKALLDAGLTYDDVDQGVGCYVFGDSACAQRVFYTLGMTGIPIYNVHNYCSSGSSGLYMANQFIQAGTADCVLVVGFDKMYPGALPQIYKDRENPLGRILNLSKQFIPEGQAQSAGWTPQLYANAQTEYLEKYGPQGAKKEHFSAITSINRTHGMNNPYSQLRQAVSAAEVASSPTVSGLITRLQCCPSSTGAAAAVVVSERFLQSHPYLTDSAIVVKGQAMATDSPKLYEPPSAIELIGSDMTRRAARNAYLEAGLTSSDVQVVELHDCFTTNEMCALEDLGLAAQGEGWKLVAEGAITYLPDSESKRTSPGWIVNPSGGLISKGHPLGATGLAQITELVWHLRGWAENRTVPGTKYCLQHNMGLGGATVVSILGRADGQTAPRTCDKSDGRQRLGYNPALEARGIREEDFDAVHKLLRTSVEWDGPPQDREPDALPVKDARLRQSDRNSRERPPSEAPVSSLGPAIDYLDAPLVGHDIDSHSSSENNTLFFDFSAFSRNALDLWCSSSTALPEPPYGDVFPLEDPEGLDLNLCEGVLPSALSPQNIHQTTIAPQLPNPEQDSRRNGNQAEEGINPVASKDNHLLREVVPNFRRIATGMFYAPDVSNNGSDESIRRRGEALGVYFQESVFVPSVTNIDIPSWRSLCRRILHMAQSSSIVSNAVVALAQLHFVKFPPSAERGKEPQVLRNGYNLAQYLYIFAKETLGNGLDFLQKEPSESLRLELLVALFLLSCFELIDKEDIHRAHQLKWADNLLEGIEQSDFMVQQIIHLMLLCDARVVTLGGNGILPRKPPPLPSGPYTPVSPATNYNQATESSRQDTGEVHRQNEIRPRSPPPDRLAKRSRQLERSGQEYSPLSLSTLKESILRDAVYFHHRSEQFLRRVAMLDRHRRPRGTPEDEVEVTASARSIINDLHRLWDERPAILDSDRQELSQVLHPELARDVARLLCVFRAWQAMDYGPGGEHATIHAAKAARLLREVVERQWALNRRLDVRFVALELFGFMFPIL</sequence>
<feature type="region of interest" description="Disordered" evidence="7">
    <location>
        <begin position="593"/>
        <end position="619"/>
    </location>
</feature>
<feature type="region of interest" description="Disordered" evidence="7">
    <location>
        <begin position="828"/>
        <end position="894"/>
    </location>
</feature>
<proteinExistence type="predicted"/>
<name>A0A6V8GZI2_TALPI</name>
<dbReference type="InterPro" id="IPR020616">
    <property type="entry name" value="Thiolase_N"/>
</dbReference>
<dbReference type="AlphaFoldDB" id="A0A6V8GZI2"/>
<feature type="domain" description="Thiolase C-terminal" evidence="9">
    <location>
        <begin position="282"/>
        <end position="417"/>
    </location>
</feature>
<dbReference type="InterPro" id="IPR021858">
    <property type="entry name" value="Fun_TF"/>
</dbReference>
<evidence type="ECO:0000256" key="4">
    <source>
        <dbReference type="ARBA" id="ARBA00023055"/>
    </source>
</evidence>
<dbReference type="Gene3D" id="3.40.47.10">
    <property type="match status" value="1"/>
</dbReference>
<dbReference type="SUPFAM" id="SSF53901">
    <property type="entry name" value="Thiolase-like"/>
    <property type="match status" value="1"/>
</dbReference>
<dbReference type="Proteomes" id="UP000053095">
    <property type="component" value="Unassembled WGS sequence"/>
</dbReference>
<dbReference type="PANTHER" id="PTHR42870:SF1">
    <property type="entry name" value="NON-SPECIFIC LIPID-TRANSFER PROTEIN-LIKE 2"/>
    <property type="match status" value="1"/>
</dbReference>
<evidence type="ECO:0000256" key="5">
    <source>
        <dbReference type="ARBA" id="ARBA00023121"/>
    </source>
</evidence>
<dbReference type="Pfam" id="PF00108">
    <property type="entry name" value="Thiolase_N"/>
    <property type="match status" value="1"/>
</dbReference>
<organism evidence="10 11">
    <name type="scientific">Talaromyces pinophilus</name>
    <name type="common">Penicillium pinophilum</name>
    <dbReference type="NCBI Taxonomy" id="128442"/>
    <lineage>
        <taxon>Eukaryota</taxon>
        <taxon>Fungi</taxon>
        <taxon>Dikarya</taxon>
        <taxon>Ascomycota</taxon>
        <taxon>Pezizomycotina</taxon>
        <taxon>Eurotiomycetes</taxon>
        <taxon>Eurotiomycetidae</taxon>
        <taxon>Eurotiales</taxon>
        <taxon>Trichocomaceae</taxon>
        <taxon>Talaromyces</taxon>
        <taxon>Talaromyces sect. Talaromyces</taxon>
    </lineage>
</organism>
<feature type="compositionally biased region" description="Basic and acidic residues" evidence="7">
    <location>
        <begin position="470"/>
        <end position="497"/>
    </location>
</feature>
<evidence type="ECO:0000256" key="3">
    <source>
        <dbReference type="ARBA" id="ARBA00022679"/>
    </source>
</evidence>
<feature type="compositionally biased region" description="Pro residues" evidence="7">
    <location>
        <begin position="832"/>
        <end position="841"/>
    </location>
</feature>
<evidence type="ECO:0000256" key="7">
    <source>
        <dbReference type="SAM" id="MobiDB-lite"/>
    </source>
</evidence>
<evidence type="ECO:0000256" key="1">
    <source>
        <dbReference type="ARBA" id="ARBA00012352"/>
    </source>
</evidence>
<dbReference type="Pfam" id="PF22691">
    <property type="entry name" value="Thiolase_C_1"/>
    <property type="match status" value="1"/>
</dbReference>
<dbReference type="Pfam" id="PF11951">
    <property type="entry name" value="Fungal_trans_2"/>
    <property type="match status" value="1"/>
</dbReference>
<evidence type="ECO:0000259" key="8">
    <source>
        <dbReference type="Pfam" id="PF00108"/>
    </source>
</evidence>
<accession>A0A6V8GZI2</accession>
<dbReference type="GO" id="GO:0006869">
    <property type="term" value="P:lipid transport"/>
    <property type="evidence" value="ECO:0007669"/>
    <property type="project" value="UniProtKB-KW"/>
</dbReference>
<feature type="compositionally biased region" description="Basic and acidic residues" evidence="7">
    <location>
        <begin position="880"/>
        <end position="892"/>
    </location>
</feature>
<evidence type="ECO:0000256" key="2">
    <source>
        <dbReference type="ARBA" id="ARBA00022448"/>
    </source>
</evidence>
<feature type="region of interest" description="Disordered" evidence="7">
    <location>
        <begin position="464"/>
        <end position="507"/>
    </location>
</feature>
<feature type="domain" description="Thiolase N-terminal" evidence="8">
    <location>
        <begin position="6"/>
        <end position="121"/>
    </location>
</feature>
<dbReference type="GO" id="GO:0008289">
    <property type="term" value="F:lipid binding"/>
    <property type="evidence" value="ECO:0007669"/>
    <property type="project" value="UniProtKB-KW"/>
</dbReference>
<dbReference type="InterPro" id="IPR020613">
    <property type="entry name" value="Thiolase_CS"/>
</dbReference>
<dbReference type="NCBIfam" id="NF006102">
    <property type="entry name" value="PRK08256.1"/>
    <property type="match status" value="1"/>
</dbReference>
<keyword evidence="11" id="KW-1185">Reference proteome</keyword>
<dbReference type="InterPro" id="IPR055140">
    <property type="entry name" value="Thiolase_C_2"/>
</dbReference>
<evidence type="ECO:0000259" key="9">
    <source>
        <dbReference type="Pfam" id="PF22691"/>
    </source>
</evidence>
<comment type="caution">
    <text evidence="10">The sequence shown here is derived from an EMBL/GenBank/DDBJ whole genome shotgun (WGS) entry which is preliminary data.</text>
</comment>
<dbReference type="GO" id="GO:0016747">
    <property type="term" value="F:acyltransferase activity, transferring groups other than amino-acyl groups"/>
    <property type="evidence" value="ECO:0007669"/>
    <property type="project" value="InterPro"/>
</dbReference>